<evidence type="ECO:0000313" key="2">
    <source>
        <dbReference type="EMBL" id="PND47623.1"/>
    </source>
</evidence>
<name>A0A2N8LBT1_9STRE</name>
<keyword evidence="3" id="KW-1185">Reference proteome</keyword>
<dbReference type="PROSITE" id="PS51186">
    <property type="entry name" value="GNAT"/>
    <property type="match status" value="1"/>
</dbReference>
<feature type="domain" description="N-acetyltransferase" evidence="1">
    <location>
        <begin position="1"/>
        <end position="156"/>
    </location>
</feature>
<dbReference type="GO" id="GO:0016747">
    <property type="term" value="F:acyltransferase activity, transferring groups other than amino-acyl groups"/>
    <property type="evidence" value="ECO:0007669"/>
    <property type="project" value="InterPro"/>
</dbReference>
<reference evidence="2 3" key="1">
    <citation type="submission" date="2015-12" db="EMBL/GenBank/DDBJ databases">
        <title>Streptococcus penaeicida sp. nov.</title>
        <authorList>
            <person name="Gomez-Gil B."/>
            <person name="Morales-Covarrubias M."/>
        </authorList>
    </citation>
    <scope>NUCLEOTIDE SEQUENCE [LARGE SCALE GENOMIC DNA]</scope>
    <source>
        <strain evidence="2 3">CAIM 1838</strain>
    </source>
</reference>
<dbReference type="InterPro" id="IPR016181">
    <property type="entry name" value="Acyl_CoA_acyltransferase"/>
</dbReference>
<gene>
    <name evidence="2" type="ORF">AT575_05790</name>
</gene>
<dbReference type="EMBL" id="LOCM01000023">
    <property type="protein sequence ID" value="PND47623.1"/>
    <property type="molecule type" value="Genomic_DNA"/>
</dbReference>
<comment type="caution">
    <text evidence="2">The sequence shown here is derived from an EMBL/GenBank/DDBJ whole genome shotgun (WGS) entry which is preliminary data.</text>
</comment>
<accession>A0A2N8LBT1</accession>
<protein>
    <recommendedName>
        <fullName evidence="1">N-acetyltransferase domain-containing protein</fullName>
    </recommendedName>
</protein>
<dbReference type="RefSeq" id="WP_102777563.1">
    <property type="nucleotide sequence ID" value="NZ_CBCSGP010000013.1"/>
</dbReference>
<organism evidence="2 3">
    <name type="scientific">Streptococcus penaeicida</name>
    <dbReference type="NCBI Taxonomy" id="1765960"/>
    <lineage>
        <taxon>Bacteria</taxon>
        <taxon>Bacillati</taxon>
        <taxon>Bacillota</taxon>
        <taxon>Bacilli</taxon>
        <taxon>Lactobacillales</taxon>
        <taxon>Streptococcaceae</taxon>
        <taxon>Streptococcus</taxon>
    </lineage>
</organism>
<dbReference type="Proteomes" id="UP000235963">
    <property type="component" value="Unassembled WGS sequence"/>
</dbReference>
<sequence length="164" mass="19324">MHLEKYSIDCQTLIDGYQLSKEQLRFVKRPQENVETANNDSNRMPVLALADSGECLGFFVLHEHSEFEDCFNLDNSIYVRSFSIDQRHLRQGYAGEILLKMPEFVEKHFPHIEYITLLVDQPNPIARDMYLKAGFELRQLIQGVRYPAYTMVKKLNKFESYRHC</sequence>
<dbReference type="SUPFAM" id="SSF55729">
    <property type="entry name" value="Acyl-CoA N-acyltransferases (Nat)"/>
    <property type="match status" value="1"/>
</dbReference>
<evidence type="ECO:0000259" key="1">
    <source>
        <dbReference type="PROSITE" id="PS51186"/>
    </source>
</evidence>
<proteinExistence type="predicted"/>
<dbReference type="OrthoDB" id="66776at2"/>
<dbReference type="InterPro" id="IPR000182">
    <property type="entry name" value="GNAT_dom"/>
</dbReference>
<dbReference type="AlphaFoldDB" id="A0A2N8LBT1"/>
<dbReference type="Gene3D" id="3.40.630.30">
    <property type="match status" value="1"/>
</dbReference>
<dbReference type="Pfam" id="PF00583">
    <property type="entry name" value="Acetyltransf_1"/>
    <property type="match status" value="1"/>
</dbReference>
<evidence type="ECO:0000313" key="3">
    <source>
        <dbReference type="Proteomes" id="UP000235963"/>
    </source>
</evidence>